<dbReference type="Proteomes" id="UP001379533">
    <property type="component" value="Chromosome"/>
</dbReference>
<keyword evidence="10" id="KW-1185">Reference proteome</keyword>
<evidence type="ECO:0000256" key="1">
    <source>
        <dbReference type="ARBA" id="ARBA00009296"/>
    </source>
</evidence>
<keyword evidence="4 8" id="KW-0694">RNA-binding</keyword>
<evidence type="ECO:0000313" key="9">
    <source>
        <dbReference type="EMBL" id="WXB00081.1"/>
    </source>
</evidence>
<feature type="binding site" evidence="8">
    <location>
        <position position="18"/>
    </location>
    <ligand>
        <name>Zn(2+)</name>
        <dbReference type="ChEBI" id="CHEBI:29105"/>
    </ligand>
</feature>
<keyword evidence="5 8" id="KW-0689">Ribosomal protein</keyword>
<organism evidence="9 10">
    <name type="scientific">Pendulispora brunnea</name>
    <dbReference type="NCBI Taxonomy" id="2905690"/>
    <lineage>
        <taxon>Bacteria</taxon>
        <taxon>Pseudomonadati</taxon>
        <taxon>Myxococcota</taxon>
        <taxon>Myxococcia</taxon>
        <taxon>Myxococcales</taxon>
        <taxon>Sorangiineae</taxon>
        <taxon>Pendulisporaceae</taxon>
        <taxon>Pendulispora</taxon>
    </lineage>
</organism>
<dbReference type="GO" id="GO:0005840">
    <property type="term" value="C:ribosome"/>
    <property type="evidence" value="ECO:0007669"/>
    <property type="project" value="UniProtKB-KW"/>
</dbReference>
<comment type="subunit">
    <text evidence="2 8">Part of the 50S ribosomal subunit.</text>
</comment>
<dbReference type="InterPro" id="IPR034704">
    <property type="entry name" value="Ribosomal_bL28/bL31-like_sf"/>
</dbReference>
<dbReference type="NCBIfam" id="TIGR00105">
    <property type="entry name" value="L31"/>
    <property type="match status" value="1"/>
</dbReference>
<feature type="binding site" evidence="8">
    <location>
        <position position="36"/>
    </location>
    <ligand>
        <name>Zn(2+)</name>
        <dbReference type="ChEBI" id="CHEBI:29105"/>
    </ligand>
</feature>
<proteinExistence type="inferred from homology"/>
<dbReference type="InterPro" id="IPR027491">
    <property type="entry name" value="Ribosomal_bL31_A"/>
</dbReference>
<dbReference type="PANTHER" id="PTHR33280">
    <property type="entry name" value="50S RIBOSOMAL PROTEIN L31, CHLOROPLASTIC"/>
    <property type="match status" value="1"/>
</dbReference>
<evidence type="ECO:0000256" key="8">
    <source>
        <dbReference type="HAMAP-Rule" id="MF_00501"/>
    </source>
</evidence>
<evidence type="ECO:0000256" key="2">
    <source>
        <dbReference type="ARBA" id="ARBA00011838"/>
    </source>
</evidence>
<dbReference type="RefSeq" id="WP_394850722.1">
    <property type="nucleotide sequence ID" value="NZ_CP089982.1"/>
</dbReference>
<feature type="binding site" evidence="8">
    <location>
        <position position="39"/>
    </location>
    <ligand>
        <name>Zn(2+)</name>
        <dbReference type="ChEBI" id="CHEBI:29105"/>
    </ligand>
</feature>
<name>A0ABZ2KN34_9BACT</name>
<gene>
    <name evidence="8 9" type="primary">rpmE</name>
    <name evidence="9" type="ORF">LZC95_25105</name>
</gene>
<evidence type="ECO:0000256" key="6">
    <source>
        <dbReference type="ARBA" id="ARBA00023274"/>
    </source>
</evidence>
<keyword evidence="6 8" id="KW-0687">Ribonucleoprotein</keyword>
<dbReference type="HAMAP" id="MF_00501">
    <property type="entry name" value="Ribosomal_bL31_1"/>
    <property type="match status" value="1"/>
</dbReference>
<evidence type="ECO:0000256" key="3">
    <source>
        <dbReference type="ARBA" id="ARBA00022730"/>
    </source>
</evidence>
<dbReference type="InterPro" id="IPR042105">
    <property type="entry name" value="Ribosomal_bL31_sf"/>
</dbReference>
<evidence type="ECO:0000256" key="4">
    <source>
        <dbReference type="ARBA" id="ARBA00022884"/>
    </source>
</evidence>
<dbReference type="EMBL" id="CP089982">
    <property type="protein sequence ID" value="WXB00081.1"/>
    <property type="molecule type" value="Genomic_DNA"/>
</dbReference>
<keyword evidence="8" id="KW-0862">Zinc</keyword>
<comment type="cofactor">
    <cofactor evidence="8">
        <name>Zn(2+)</name>
        <dbReference type="ChEBI" id="CHEBI:29105"/>
    </cofactor>
    <text evidence="8">Binds 1 zinc ion per subunit.</text>
</comment>
<evidence type="ECO:0000256" key="5">
    <source>
        <dbReference type="ARBA" id="ARBA00022980"/>
    </source>
</evidence>
<dbReference type="PRINTS" id="PR01249">
    <property type="entry name" value="RIBOSOMALL31"/>
</dbReference>
<feature type="binding site" evidence="8">
    <location>
        <position position="16"/>
    </location>
    <ligand>
        <name>Zn(2+)</name>
        <dbReference type="ChEBI" id="CHEBI:29105"/>
    </ligand>
</feature>
<accession>A0ABZ2KN34</accession>
<comment type="function">
    <text evidence="8">Binds the 23S rRNA.</text>
</comment>
<keyword evidence="3 8" id="KW-0699">rRNA-binding</keyword>
<reference evidence="9 10" key="1">
    <citation type="submission" date="2021-12" db="EMBL/GenBank/DDBJ databases">
        <title>Discovery of the Pendulisporaceae a myxobacterial family with distinct sporulation behavior and unique specialized metabolism.</title>
        <authorList>
            <person name="Garcia R."/>
            <person name="Popoff A."/>
            <person name="Bader C.D."/>
            <person name="Loehr J."/>
            <person name="Walesch S."/>
            <person name="Walt C."/>
            <person name="Boldt J."/>
            <person name="Bunk B."/>
            <person name="Haeckl F.J.F.P.J."/>
            <person name="Gunesch A.P."/>
            <person name="Birkelbach J."/>
            <person name="Nuebel U."/>
            <person name="Pietschmann T."/>
            <person name="Bach T."/>
            <person name="Mueller R."/>
        </authorList>
    </citation>
    <scope>NUCLEOTIDE SEQUENCE [LARGE SCALE GENOMIC DNA]</scope>
    <source>
        <strain evidence="9 10">MSr12523</strain>
    </source>
</reference>
<dbReference type="Pfam" id="PF01197">
    <property type="entry name" value="Ribosomal_L31"/>
    <property type="match status" value="1"/>
</dbReference>
<dbReference type="NCBIfam" id="NF000612">
    <property type="entry name" value="PRK00019.1"/>
    <property type="match status" value="1"/>
</dbReference>
<comment type="similarity">
    <text evidence="1 8">Belongs to the bacterial ribosomal protein bL31 family. Type A subfamily.</text>
</comment>
<evidence type="ECO:0000313" key="10">
    <source>
        <dbReference type="Proteomes" id="UP001379533"/>
    </source>
</evidence>
<dbReference type="SUPFAM" id="SSF143800">
    <property type="entry name" value="L28p-like"/>
    <property type="match status" value="1"/>
</dbReference>
<protein>
    <recommendedName>
        <fullName evidence="7 8">Large ribosomal subunit protein bL31</fullName>
    </recommendedName>
</protein>
<dbReference type="InterPro" id="IPR002150">
    <property type="entry name" value="Ribosomal_bL31"/>
</dbReference>
<dbReference type="Gene3D" id="4.10.830.30">
    <property type="entry name" value="Ribosomal protein L31"/>
    <property type="match status" value="1"/>
</dbReference>
<sequence length="79" mass="8726">MKEGIHPNYPAARVTCACGNSFVTRSTRGDFQVDVCANCHPFYTGTQKLIDTAGRVDRFRKRYEGKTVAAKKAETPAKS</sequence>
<dbReference type="PANTHER" id="PTHR33280:SF6">
    <property type="entry name" value="LARGE RIBOSOMAL SUBUNIT PROTEIN BL31A"/>
    <property type="match status" value="1"/>
</dbReference>
<evidence type="ECO:0000256" key="7">
    <source>
        <dbReference type="ARBA" id="ARBA00035687"/>
    </source>
</evidence>
<keyword evidence="8" id="KW-0479">Metal-binding</keyword>
<dbReference type="PROSITE" id="PS01143">
    <property type="entry name" value="RIBOSOMAL_L31"/>
    <property type="match status" value="1"/>
</dbReference>